<dbReference type="OrthoDB" id="9805307at2"/>
<dbReference type="GO" id="GO:0044281">
    <property type="term" value="P:small molecule metabolic process"/>
    <property type="evidence" value="ECO:0007669"/>
    <property type="project" value="UniProtKB-ARBA"/>
</dbReference>
<dbReference type="InterPro" id="IPR011234">
    <property type="entry name" value="Fumarylacetoacetase-like_C"/>
</dbReference>
<feature type="domain" description="Fumarylacetoacetase-like C-terminal" evidence="3">
    <location>
        <begin position="87"/>
        <end position="284"/>
    </location>
</feature>
<evidence type="ECO:0000256" key="2">
    <source>
        <dbReference type="ARBA" id="ARBA00022723"/>
    </source>
</evidence>
<dbReference type="AlphaFoldDB" id="A0A318TXM9"/>
<dbReference type="EMBL" id="QJTJ01000002">
    <property type="protein sequence ID" value="PYF08517.1"/>
    <property type="molecule type" value="Genomic_DNA"/>
</dbReference>
<reference evidence="4 5" key="1">
    <citation type="submission" date="2018-06" db="EMBL/GenBank/DDBJ databases">
        <title>Genomic Encyclopedia of Archaeal and Bacterial Type Strains, Phase II (KMG-II): from individual species to whole genera.</title>
        <authorList>
            <person name="Goeker M."/>
        </authorList>
    </citation>
    <scope>NUCLEOTIDE SEQUENCE [LARGE SCALE GENOMIC DNA]</scope>
    <source>
        <strain evidence="4 5">KACC 16626</strain>
    </source>
</reference>
<keyword evidence="5" id="KW-1185">Reference proteome</keyword>
<accession>A0A318TXM9</accession>
<dbReference type="PANTHER" id="PTHR42796:SF4">
    <property type="entry name" value="FUMARYLACETOACETATE HYDROLASE DOMAIN-CONTAINING PROTEIN 2A"/>
    <property type="match status" value="1"/>
</dbReference>
<dbReference type="InterPro" id="IPR051121">
    <property type="entry name" value="FAH"/>
</dbReference>
<organism evidence="4 5">
    <name type="scientific">Ureibacillus chungkukjangi</name>
    <dbReference type="NCBI Taxonomy" id="1202712"/>
    <lineage>
        <taxon>Bacteria</taxon>
        <taxon>Bacillati</taxon>
        <taxon>Bacillota</taxon>
        <taxon>Bacilli</taxon>
        <taxon>Bacillales</taxon>
        <taxon>Caryophanaceae</taxon>
        <taxon>Ureibacillus</taxon>
    </lineage>
</organism>
<dbReference type="Proteomes" id="UP000247416">
    <property type="component" value="Unassembled WGS sequence"/>
</dbReference>
<dbReference type="Pfam" id="PF01557">
    <property type="entry name" value="FAA_hydrolase"/>
    <property type="match status" value="1"/>
</dbReference>
<comment type="caution">
    <text evidence="4">The sequence shown here is derived from an EMBL/GenBank/DDBJ whole genome shotgun (WGS) entry which is preliminary data.</text>
</comment>
<dbReference type="SUPFAM" id="SSF56529">
    <property type="entry name" value="FAH"/>
    <property type="match status" value="1"/>
</dbReference>
<dbReference type="PANTHER" id="PTHR42796">
    <property type="entry name" value="FUMARYLACETOACETATE HYDROLASE DOMAIN-CONTAINING PROTEIN 2A-RELATED"/>
    <property type="match status" value="1"/>
</dbReference>
<dbReference type="RefSeq" id="WP_107931611.1">
    <property type="nucleotide sequence ID" value="NZ_PYWJ01000001.1"/>
</dbReference>
<comment type="similarity">
    <text evidence="1">Belongs to the FAH family.</text>
</comment>
<dbReference type="Gene3D" id="3.90.850.10">
    <property type="entry name" value="Fumarylacetoacetase-like, C-terminal domain"/>
    <property type="match status" value="1"/>
</dbReference>
<keyword evidence="2" id="KW-0479">Metal-binding</keyword>
<sequence>MNLATINYENSEQPVLLLENGAVLIKSINEHTGIELPLTMEGLVERGAVAALKQAVAGLVETDWIDIHKLEIEELSFVAPYRNPQHIFGVGMNYVEKAIDLEATQIEDAPVCFMKPASSLIGMNELIELPKFSKIVTAEGELCLIIGKTCHEVSPEEAMPYVSGYTTSLDLTAKDIHAQNPRFVQISKVFKSFFSFGPQIKLLDGKERLTELVVQSIHNGEVAAENAVSNMMYTPEFIVSYISQFVILQPGDLIMTGTPGSYVLQSGDEAGCAITGLLDLKNRVL</sequence>
<evidence type="ECO:0000313" key="4">
    <source>
        <dbReference type="EMBL" id="PYF08517.1"/>
    </source>
</evidence>
<protein>
    <submittedName>
        <fullName evidence="4">2-keto-4-pentenoate hydratase/2-oxohepta-3-ene-1,7-dioic acid hydratase in catechol pathway</fullName>
    </submittedName>
</protein>
<dbReference type="GO" id="GO:0046872">
    <property type="term" value="F:metal ion binding"/>
    <property type="evidence" value="ECO:0007669"/>
    <property type="project" value="UniProtKB-KW"/>
</dbReference>
<gene>
    <name evidence="4" type="ORF">BJ095_102283</name>
</gene>
<evidence type="ECO:0000313" key="5">
    <source>
        <dbReference type="Proteomes" id="UP000247416"/>
    </source>
</evidence>
<proteinExistence type="inferred from homology"/>
<evidence type="ECO:0000256" key="1">
    <source>
        <dbReference type="ARBA" id="ARBA00010211"/>
    </source>
</evidence>
<evidence type="ECO:0000259" key="3">
    <source>
        <dbReference type="Pfam" id="PF01557"/>
    </source>
</evidence>
<name>A0A318TXM9_9BACL</name>
<dbReference type="GO" id="GO:0003824">
    <property type="term" value="F:catalytic activity"/>
    <property type="evidence" value="ECO:0007669"/>
    <property type="project" value="InterPro"/>
</dbReference>
<dbReference type="InterPro" id="IPR036663">
    <property type="entry name" value="Fumarylacetoacetase_C_sf"/>
</dbReference>